<accession>A0A251TYX9</accession>
<reference evidence="1" key="3">
    <citation type="submission" date="2020-06" db="EMBL/GenBank/DDBJ databases">
        <title>Helianthus annuus Genome sequencing and assembly Release 2.</title>
        <authorList>
            <person name="Gouzy J."/>
            <person name="Langlade N."/>
            <person name="Munos S."/>
        </authorList>
    </citation>
    <scope>NUCLEOTIDE SEQUENCE</scope>
    <source>
        <tissue evidence="1">Leaves</tissue>
    </source>
</reference>
<dbReference type="InParanoid" id="A0A251TYX9"/>
<dbReference type="EMBL" id="CM007898">
    <property type="protein sequence ID" value="OTG15792.1"/>
    <property type="molecule type" value="Genomic_DNA"/>
</dbReference>
<evidence type="ECO:0000313" key="2">
    <source>
        <dbReference type="EMBL" id="OTG15792.1"/>
    </source>
</evidence>
<evidence type="ECO:0000313" key="1">
    <source>
        <dbReference type="EMBL" id="KAF5792002.1"/>
    </source>
</evidence>
<dbReference type="AlphaFoldDB" id="A0A251TYX9"/>
<dbReference type="Proteomes" id="UP000215914">
    <property type="component" value="Chromosome 9"/>
</dbReference>
<protein>
    <submittedName>
        <fullName evidence="2">Uncharacterized protein</fullName>
    </submittedName>
</protein>
<keyword evidence="3" id="KW-1185">Reference proteome</keyword>
<evidence type="ECO:0000313" key="3">
    <source>
        <dbReference type="Proteomes" id="UP000215914"/>
    </source>
</evidence>
<organism evidence="2 3">
    <name type="scientific">Helianthus annuus</name>
    <name type="common">Common sunflower</name>
    <dbReference type="NCBI Taxonomy" id="4232"/>
    <lineage>
        <taxon>Eukaryota</taxon>
        <taxon>Viridiplantae</taxon>
        <taxon>Streptophyta</taxon>
        <taxon>Embryophyta</taxon>
        <taxon>Tracheophyta</taxon>
        <taxon>Spermatophyta</taxon>
        <taxon>Magnoliopsida</taxon>
        <taxon>eudicotyledons</taxon>
        <taxon>Gunneridae</taxon>
        <taxon>Pentapetalae</taxon>
        <taxon>asterids</taxon>
        <taxon>campanulids</taxon>
        <taxon>Asterales</taxon>
        <taxon>Asteraceae</taxon>
        <taxon>Asteroideae</taxon>
        <taxon>Heliantheae alliance</taxon>
        <taxon>Heliantheae</taxon>
        <taxon>Helianthus</taxon>
    </lineage>
</organism>
<dbReference type="Gramene" id="mRNA:HanXRQr2_Chr09g0401121">
    <property type="protein sequence ID" value="CDS:HanXRQr2_Chr09g0401121.1"/>
    <property type="gene ID" value="HanXRQr2_Chr09g0401121"/>
</dbReference>
<sequence length="74" mass="8456">MYLCGFQEHVLIAHSYYHSIYFSFTIPHAPSRIHLDVPLTTIIPTTMAAYRLDRLAISEMMSAILSFILSIDLP</sequence>
<reference evidence="2" key="2">
    <citation type="submission" date="2017-02" db="EMBL/GenBank/DDBJ databases">
        <title>Sunflower complete genome.</title>
        <authorList>
            <person name="Langlade N."/>
            <person name="Munos S."/>
        </authorList>
    </citation>
    <scope>NUCLEOTIDE SEQUENCE [LARGE SCALE GENOMIC DNA]</scope>
    <source>
        <tissue evidence="2">Leaves</tissue>
    </source>
</reference>
<proteinExistence type="predicted"/>
<gene>
    <name evidence="2" type="ORF">HannXRQ_Chr09g0264321</name>
    <name evidence="1" type="ORF">HanXRQr2_Chr09g0401121</name>
</gene>
<name>A0A251TYX9_HELAN</name>
<dbReference type="EMBL" id="MNCJ02000324">
    <property type="protein sequence ID" value="KAF5792002.1"/>
    <property type="molecule type" value="Genomic_DNA"/>
</dbReference>
<reference evidence="1 3" key="1">
    <citation type="journal article" date="2017" name="Nature">
        <title>The sunflower genome provides insights into oil metabolism, flowering and Asterid evolution.</title>
        <authorList>
            <person name="Badouin H."/>
            <person name="Gouzy J."/>
            <person name="Grassa C.J."/>
            <person name="Murat F."/>
            <person name="Staton S.E."/>
            <person name="Cottret L."/>
            <person name="Lelandais-Briere C."/>
            <person name="Owens G.L."/>
            <person name="Carrere S."/>
            <person name="Mayjonade B."/>
            <person name="Legrand L."/>
            <person name="Gill N."/>
            <person name="Kane N.C."/>
            <person name="Bowers J.E."/>
            <person name="Hubner S."/>
            <person name="Bellec A."/>
            <person name="Berard A."/>
            <person name="Berges H."/>
            <person name="Blanchet N."/>
            <person name="Boniface M.C."/>
            <person name="Brunel D."/>
            <person name="Catrice O."/>
            <person name="Chaidir N."/>
            <person name="Claudel C."/>
            <person name="Donnadieu C."/>
            <person name="Faraut T."/>
            <person name="Fievet G."/>
            <person name="Helmstetter N."/>
            <person name="King M."/>
            <person name="Knapp S.J."/>
            <person name="Lai Z."/>
            <person name="Le Paslier M.C."/>
            <person name="Lippi Y."/>
            <person name="Lorenzon L."/>
            <person name="Mandel J.R."/>
            <person name="Marage G."/>
            <person name="Marchand G."/>
            <person name="Marquand E."/>
            <person name="Bret-Mestries E."/>
            <person name="Morien E."/>
            <person name="Nambeesan S."/>
            <person name="Nguyen T."/>
            <person name="Pegot-Espagnet P."/>
            <person name="Pouilly N."/>
            <person name="Raftis F."/>
            <person name="Sallet E."/>
            <person name="Schiex T."/>
            <person name="Thomas J."/>
            <person name="Vandecasteele C."/>
            <person name="Vares D."/>
            <person name="Vear F."/>
            <person name="Vautrin S."/>
            <person name="Crespi M."/>
            <person name="Mangin B."/>
            <person name="Burke J.M."/>
            <person name="Salse J."/>
            <person name="Munos S."/>
            <person name="Vincourt P."/>
            <person name="Rieseberg L.H."/>
            <person name="Langlade N.B."/>
        </authorList>
    </citation>
    <scope>NUCLEOTIDE SEQUENCE [LARGE SCALE GENOMIC DNA]</scope>
    <source>
        <strain evidence="3">cv. SF193</strain>
        <tissue evidence="1">Leaves</tissue>
    </source>
</reference>